<name>A0A6A6TJG9_9PLEO</name>
<dbReference type="AlphaFoldDB" id="A0A6A6TJG9"/>
<evidence type="ECO:0000256" key="1">
    <source>
        <dbReference type="SAM" id="MobiDB-lite"/>
    </source>
</evidence>
<gene>
    <name evidence="2" type="ORF">K491DRAFT_193323</name>
</gene>
<evidence type="ECO:0000313" key="3">
    <source>
        <dbReference type="Proteomes" id="UP000799324"/>
    </source>
</evidence>
<proteinExistence type="predicted"/>
<dbReference type="EMBL" id="MU004307">
    <property type="protein sequence ID" value="KAF2659367.1"/>
    <property type="molecule type" value="Genomic_DNA"/>
</dbReference>
<evidence type="ECO:0000313" key="2">
    <source>
        <dbReference type="EMBL" id="KAF2659367.1"/>
    </source>
</evidence>
<protein>
    <submittedName>
        <fullName evidence="2">Uncharacterized protein</fullName>
    </submittedName>
</protein>
<feature type="region of interest" description="Disordered" evidence="1">
    <location>
        <begin position="72"/>
        <end position="103"/>
    </location>
</feature>
<organism evidence="2 3">
    <name type="scientific">Lophiostoma macrostomum CBS 122681</name>
    <dbReference type="NCBI Taxonomy" id="1314788"/>
    <lineage>
        <taxon>Eukaryota</taxon>
        <taxon>Fungi</taxon>
        <taxon>Dikarya</taxon>
        <taxon>Ascomycota</taxon>
        <taxon>Pezizomycotina</taxon>
        <taxon>Dothideomycetes</taxon>
        <taxon>Pleosporomycetidae</taxon>
        <taxon>Pleosporales</taxon>
        <taxon>Lophiostomataceae</taxon>
        <taxon>Lophiostoma</taxon>
    </lineage>
</organism>
<reference evidence="2" key="1">
    <citation type="journal article" date="2020" name="Stud. Mycol.">
        <title>101 Dothideomycetes genomes: a test case for predicting lifestyles and emergence of pathogens.</title>
        <authorList>
            <person name="Haridas S."/>
            <person name="Albert R."/>
            <person name="Binder M."/>
            <person name="Bloem J."/>
            <person name="Labutti K."/>
            <person name="Salamov A."/>
            <person name="Andreopoulos B."/>
            <person name="Baker S."/>
            <person name="Barry K."/>
            <person name="Bills G."/>
            <person name="Bluhm B."/>
            <person name="Cannon C."/>
            <person name="Castanera R."/>
            <person name="Culley D."/>
            <person name="Daum C."/>
            <person name="Ezra D."/>
            <person name="Gonzalez J."/>
            <person name="Henrissat B."/>
            <person name="Kuo A."/>
            <person name="Liang C."/>
            <person name="Lipzen A."/>
            <person name="Lutzoni F."/>
            <person name="Magnuson J."/>
            <person name="Mondo S."/>
            <person name="Nolan M."/>
            <person name="Ohm R."/>
            <person name="Pangilinan J."/>
            <person name="Park H.-J."/>
            <person name="Ramirez L."/>
            <person name="Alfaro M."/>
            <person name="Sun H."/>
            <person name="Tritt A."/>
            <person name="Yoshinaga Y."/>
            <person name="Zwiers L.-H."/>
            <person name="Turgeon B."/>
            <person name="Goodwin S."/>
            <person name="Spatafora J."/>
            <person name="Crous P."/>
            <person name="Grigoriev I."/>
        </authorList>
    </citation>
    <scope>NUCLEOTIDE SEQUENCE</scope>
    <source>
        <strain evidence="2">CBS 122681</strain>
    </source>
</reference>
<accession>A0A6A6TJG9</accession>
<sequence length="180" mass="19688">MSARVAQTAKAWRKEPATVASVLGVVVDGTNARATEKMSIVETVPADPVAEVETPPSRLAWVANGMRSDALDCPTSMKQPPLVLDTTTLSPKGNRRCAPDEEGKDYVVLPQKADRSSPRQEQSLPCRLLARGDSRMKLQTCLKRGRKSCRILRSCSQHVLLPDEGFTRLMKLRGMEVGCA</sequence>
<dbReference type="Proteomes" id="UP000799324">
    <property type="component" value="Unassembled WGS sequence"/>
</dbReference>
<keyword evidence="3" id="KW-1185">Reference proteome</keyword>